<dbReference type="GO" id="GO:0007165">
    <property type="term" value="P:signal transduction"/>
    <property type="evidence" value="ECO:0007669"/>
    <property type="project" value="InterPro"/>
</dbReference>
<comment type="caution">
    <text evidence="6">The sequence shown here is derived from an EMBL/GenBank/DDBJ whole genome shotgun (WGS) entry which is preliminary data.</text>
</comment>
<dbReference type="Pfam" id="PF14604">
    <property type="entry name" value="SH3_9"/>
    <property type="match status" value="1"/>
</dbReference>
<name>A0A9W7GDF6_9STRA</name>
<dbReference type="Proteomes" id="UP001165065">
    <property type="component" value="Unassembled WGS sequence"/>
</dbReference>
<dbReference type="PANTHER" id="PTHR45876">
    <property type="entry name" value="FI04035P"/>
    <property type="match status" value="1"/>
</dbReference>
<dbReference type="PRINTS" id="PR00452">
    <property type="entry name" value="SH3DOMAIN"/>
</dbReference>
<dbReference type="Gene3D" id="1.10.555.10">
    <property type="entry name" value="Rho GTPase activation protein"/>
    <property type="match status" value="1"/>
</dbReference>
<dbReference type="SUPFAM" id="SSF50044">
    <property type="entry name" value="SH3-domain"/>
    <property type="match status" value="1"/>
</dbReference>
<protein>
    <submittedName>
        <fullName evidence="6">Uncharacterized protein</fullName>
    </submittedName>
</protein>
<dbReference type="SMART" id="SM00324">
    <property type="entry name" value="RhoGAP"/>
    <property type="match status" value="1"/>
</dbReference>
<proteinExistence type="predicted"/>
<evidence type="ECO:0000313" key="7">
    <source>
        <dbReference type="Proteomes" id="UP001165065"/>
    </source>
</evidence>
<feature type="compositionally biased region" description="Pro residues" evidence="3">
    <location>
        <begin position="101"/>
        <end position="112"/>
    </location>
</feature>
<dbReference type="Pfam" id="PF00620">
    <property type="entry name" value="RhoGAP"/>
    <property type="match status" value="1"/>
</dbReference>
<dbReference type="PANTHER" id="PTHR45876:SF8">
    <property type="entry name" value="FI04035P"/>
    <property type="match status" value="1"/>
</dbReference>
<evidence type="ECO:0000256" key="3">
    <source>
        <dbReference type="SAM" id="MobiDB-lite"/>
    </source>
</evidence>
<dbReference type="InterPro" id="IPR001452">
    <property type="entry name" value="SH3_domain"/>
</dbReference>
<evidence type="ECO:0000259" key="5">
    <source>
        <dbReference type="PROSITE" id="PS50238"/>
    </source>
</evidence>
<feature type="region of interest" description="Disordered" evidence="3">
    <location>
        <begin position="92"/>
        <end position="173"/>
    </location>
</feature>
<gene>
    <name evidence="6" type="ORF">TrCOL_g382</name>
</gene>
<dbReference type="InterPro" id="IPR000198">
    <property type="entry name" value="RhoGAP_dom"/>
</dbReference>
<dbReference type="InterPro" id="IPR008936">
    <property type="entry name" value="Rho_GTPase_activation_prot"/>
</dbReference>
<dbReference type="EMBL" id="BRYA01000136">
    <property type="protein sequence ID" value="GMI40791.1"/>
    <property type="molecule type" value="Genomic_DNA"/>
</dbReference>
<evidence type="ECO:0000256" key="2">
    <source>
        <dbReference type="PROSITE-ProRule" id="PRU00192"/>
    </source>
</evidence>
<evidence type="ECO:0000259" key="4">
    <source>
        <dbReference type="PROSITE" id="PS50002"/>
    </source>
</evidence>
<dbReference type="GO" id="GO:0005737">
    <property type="term" value="C:cytoplasm"/>
    <property type="evidence" value="ECO:0007669"/>
    <property type="project" value="TreeGrafter"/>
</dbReference>
<sequence length="632" mass="69893">MSYRAWTAYKAEEETELSLSEGDIVTIIDQSDDDWWYGQVADNVGYFPKSYVKEIIGQQAVEDPTEDLTNPTEDSLTQLEQITDALEEAVLEETPDEPALVPVPAPPPPSSSPAPEAIPKSPRRLKRVPPPSTPPQPCDNDLGTSIDDNDDDGDLGRDSSACAPPPPADPQKLFEDYKDSLKGINLAKFCESNFRKPKAGLFGGKVTVEQLCAFSGKLPKKPILIATPDECTKAVLSLFSKVMVYMGDLQDSKKMKAGSYILLTEILQSSTEGFNRDVAEALQEEVLIFLLLQISSTNPKQESVARGIEIILQMLTSPLIPQSSPILDLLRRTMLRRRDLQSEEGGLANVCFWALLMIGSGRGGELERLTVDHLQFARTQCVVVPHPFDCTLEQALRYERNASNPLSLANPLQLLSLNCWVPRVLSGLIEVVKCMGGLTTQGIFRLASDKDDVIALKSEICSNGYAMIADVIKRKGELGKKRDENLSAIEALNMKEDVYTGITFGSAIEASDLIKQWLRSLTEPLIPYAFYNEALEAGRSSDVKATVAVFRALLKANQACLDYLCDFLVQMLEFKEKTLMDETGLAIVFSPNILRNPTNDPMAFAMNSENEMRFVVNLIKAKERGWLLNDDV</sequence>
<feature type="domain" description="Rho-GAP" evidence="5">
    <location>
        <begin position="406"/>
        <end position="626"/>
    </location>
</feature>
<evidence type="ECO:0000313" key="6">
    <source>
        <dbReference type="EMBL" id="GMI40791.1"/>
    </source>
</evidence>
<dbReference type="PROSITE" id="PS50238">
    <property type="entry name" value="RHOGAP"/>
    <property type="match status" value="1"/>
</dbReference>
<dbReference type="InterPro" id="IPR036028">
    <property type="entry name" value="SH3-like_dom_sf"/>
</dbReference>
<dbReference type="GO" id="GO:0005096">
    <property type="term" value="F:GTPase activator activity"/>
    <property type="evidence" value="ECO:0007669"/>
    <property type="project" value="TreeGrafter"/>
</dbReference>
<keyword evidence="1 2" id="KW-0728">SH3 domain</keyword>
<dbReference type="PROSITE" id="PS50002">
    <property type="entry name" value="SH3"/>
    <property type="match status" value="1"/>
</dbReference>
<keyword evidence="7" id="KW-1185">Reference proteome</keyword>
<dbReference type="Gene3D" id="2.30.30.40">
    <property type="entry name" value="SH3 Domains"/>
    <property type="match status" value="1"/>
</dbReference>
<dbReference type="SMART" id="SM00326">
    <property type="entry name" value="SH3"/>
    <property type="match status" value="1"/>
</dbReference>
<dbReference type="SUPFAM" id="SSF48350">
    <property type="entry name" value="GTPase activation domain, GAP"/>
    <property type="match status" value="1"/>
</dbReference>
<feature type="domain" description="SH3" evidence="4">
    <location>
        <begin position="1"/>
        <end position="57"/>
    </location>
</feature>
<evidence type="ECO:0000256" key="1">
    <source>
        <dbReference type="ARBA" id="ARBA00022443"/>
    </source>
</evidence>
<organism evidence="6 7">
    <name type="scientific">Triparma columacea</name>
    <dbReference type="NCBI Taxonomy" id="722753"/>
    <lineage>
        <taxon>Eukaryota</taxon>
        <taxon>Sar</taxon>
        <taxon>Stramenopiles</taxon>
        <taxon>Ochrophyta</taxon>
        <taxon>Bolidophyceae</taxon>
        <taxon>Parmales</taxon>
        <taxon>Triparmaceae</taxon>
        <taxon>Triparma</taxon>
    </lineage>
</organism>
<accession>A0A9W7GDF6</accession>
<feature type="compositionally biased region" description="Pro residues" evidence="3">
    <location>
        <begin position="128"/>
        <end position="137"/>
    </location>
</feature>
<dbReference type="AlphaFoldDB" id="A0A9W7GDF6"/>
<reference evidence="7" key="1">
    <citation type="journal article" date="2023" name="Commun. Biol.">
        <title>Genome analysis of Parmales, the sister group of diatoms, reveals the evolutionary specialization of diatoms from phago-mixotrophs to photoautotrophs.</title>
        <authorList>
            <person name="Ban H."/>
            <person name="Sato S."/>
            <person name="Yoshikawa S."/>
            <person name="Yamada K."/>
            <person name="Nakamura Y."/>
            <person name="Ichinomiya M."/>
            <person name="Sato N."/>
            <person name="Blanc-Mathieu R."/>
            <person name="Endo H."/>
            <person name="Kuwata A."/>
            <person name="Ogata H."/>
        </authorList>
    </citation>
    <scope>NUCLEOTIDE SEQUENCE [LARGE SCALE GENOMIC DNA]</scope>
</reference>
<dbReference type="OrthoDB" id="195240at2759"/>